<protein>
    <submittedName>
        <fullName evidence="2">Uncharacterized protein</fullName>
    </submittedName>
</protein>
<dbReference type="Proteomes" id="UP000703269">
    <property type="component" value="Unassembled WGS sequence"/>
</dbReference>
<feature type="region of interest" description="Disordered" evidence="1">
    <location>
        <begin position="1"/>
        <end position="22"/>
    </location>
</feature>
<evidence type="ECO:0000313" key="2">
    <source>
        <dbReference type="EMBL" id="GJE91449.1"/>
    </source>
</evidence>
<comment type="caution">
    <text evidence="2">The sequence shown here is derived from an EMBL/GenBank/DDBJ whole genome shotgun (WGS) entry which is preliminary data.</text>
</comment>
<dbReference type="AlphaFoldDB" id="A0A9P3LEB7"/>
<feature type="region of interest" description="Disordered" evidence="1">
    <location>
        <begin position="107"/>
        <end position="172"/>
    </location>
</feature>
<sequence length="381" mass="42802">MSSSAQPTGPSESPSAKRPNQDTFYWNKLPSIRLLVPPKGAHSYKTDERCFTYCSQSVRGRAQGQEPWCRSICIRKIFPHEVRKVMRVVESTPEGTVLKDVETETKVPLPPEGQRLPSWLTGKRRADDDSREEDLDDLDDLDPAGGKGWKSIVNDVEREGQPMRSGTKVQETDPEVWKAGWYLWLSKNKWAVQEKMDGMMTDLERQAEWTKMKRDVNQEWERAQQMAAAPSSVGGEGHRQHEEKQSQPESLPEADPEPASQGHGNTVPSATSVTFVSEESLPTLPNPPFPDTTSSTLLVPVPPPLPPLGTYMSNLLAPTNKVLKLTHESLTSGNQTKFAGMLWEKAKSDQPYVLARNVTRKIWTIWSGDEEDDGEGRKKER</sequence>
<feature type="compositionally biased region" description="Polar residues" evidence="1">
    <location>
        <begin position="262"/>
        <end position="277"/>
    </location>
</feature>
<dbReference type="OrthoDB" id="3171382at2759"/>
<feature type="compositionally biased region" description="Basic and acidic residues" evidence="1">
    <location>
        <begin position="236"/>
        <end position="246"/>
    </location>
</feature>
<feature type="region of interest" description="Disordered" evidence="1">
    <location>
        <begin position="223"/>
        <end position="295"/>
    </location>
</feature>
<keyword evidence="3" id="KW-1185">Reference proteome</keyword>
<evidence type="ECO:0000313" key="3">
    <source>
        <dbReference type="Proteomes" id="UP000703269"/>
    </source>
</evidence>
<proteinExistence type="predicted"/>
<dbReference type="EMBL" id="BPQB01000021">
    <property type="protein sequence ID" value="GJE91449.1"/>
    <property type="molecule type" value="Genomic_DNA"/>
</dbReference>
<feature type="compositionally biased region" description="Acidic residues" evidence="1">
    <location>
        <begin position="129"/>
        <end position="142"/>
    </location>
</feature>
<accession>A0A9P3LEB7</accession>
<reference evidence="2 3" key="1">
    <citation type="submission" date="2021-08" db="EMBL/GenBank/DDBJ databases">
        <title>Draft Genome Sequence of Phanerochaete sordida strain YK-624.</title>
        <authorList>
            <person name="Mori T."/>
            <person name="Dohra H."/>
            <person name="Suzuki T."/>
            <person name="Kawagishi H."/>
            <person name="Hirai H."/>
        </authorList>
    </citation>
    <scope>NUCLEOTIDE SEQUENCE [LARGE SCALE GENOMIC DNA]</scope>
    <source>
        <strain evidence="2 3">YK-624</strain>
    </source>
</reference>
<gene>
    <name evidence="2" type="ORF">PsYK624_075990</name>
</gene>
<name>A0A9P3LEB7_9APHY</name>
<feature type="compositionally biased region" description="Polar residues" evidence="1">
    <location>
        <begin position="1"/>
        <end position="14"/>
    </location>
</feature>
<organism evidence="2 3">
    <name type="scientific">Phanerochaete sordida</name>
    <dbReference type="NCBI Taxonomy" id="48140"/>
    <lineage>
        <taxon>Eukaryota</taxon>
        <taxon>Fungi</taxon>
        <taxon>Dikarya</taxon>
        <taxon>Basidiomycota</taxon>
        <taxon>Agaricomycotina</taxon>
        <taxon>Agaricomycetes</taxon>
        <taxon>Polyporales</taxon>
        <taxon>Phanerochaetaceae</taxon>
        <taxon>Phanerochaete</taxon>
    </lineage>
</organism>
<evidence type="ECO:0000256" key="1">
    <source>
        <dbReference type="SAM" id="MobiDB-lite"/>
    </source>
</evidence>